<evidence type="ECO:0000256" key="1">
    <source>
        <dbReference type="SAM" id="SignalP"/>
    </source>
</evidence>
<dbReference type="EMBL" id="CP003989">
    <property type="protein sequence ID" value="AGA35295.1"/>
    <property type="molecule type" value="Genomic_DNA"/>
</dbReference>
<keyword evidence="1" id="KW-0732">Signal</keyword>
<feature type="chain" id="PRO_5003941216" evidence="1">
    <location>
        <begin position="19"/>
        <end position="60"/>
    </location>
</feature>
<name>L0E254_THIND</name>
<evidence type="ECO:0000313" key="3">
    <source>
        <dbReference type="Proteomes" id="UP000010809"/>
    </source>
</evidence>
<dbReference type="HOGENOM" id="CLU_2940384_0_0_6"/>
<gene>
    <name evidence="2" type="ordered locus">TVNIR_3665</name>
</gene>
<reference evidence="2" key="1">
    <citation type="submission" date="2015-12" db="EMBL/GenBank/DDBJ databases">
        <authorList>
            <person name="Tikhonova T.V."/>
            <person name="Pavlov A.R."/>
            <person name="Beletsky A.V."/>
            <person name="Mardanov A.V."/>
            <person name="Sorokin D.Y."/>
            <person name="Ravin N.V."/>
            <person name="Popov V.O."/>
        </authorList>
    </citation>
    <scope>NUCLEOTIDE SEQUENCE</scope>
    <source>
        <strain evidence="2">DSM 14787</strain>
    </source>
</reference>
<dbReference type="AlphaFoldDB" id="L0E254"/>
<proteinExistence type="predicted"/>
<accession>L0E254</accession>
<dbReference type="Proteomes" id="UP000010809">
    <property type="component" value="Chromosome"/>
</dbReference>
<dbReference type="KEGG" id="tni:TVNIR_3665"/>
<dbReference type="OrthoDB" id="442188at2"/>
<dbReference type="RefSeq" id="WP_015260388.1">
    <property type="nucleotide sequence ID" value="NC_019902.2"/>
</dbReference>
<dbReference type="STRING" id="1255043.TVNIR_3665"/>
<organism evidence="2 3">
    <name type="scientific">Thioalkalivibrio nitratireducens (strain DSM 14787 / UNIQEM 213 / ALEN2)</name>
    <dbReference type="NCBI Taxonomy" id="1255043"/>
    <lineage>
        <taxon>Bacteria</taxon>
        <taxon>Pseudomonadati</taxon>
        <taxon>Pseudomonadota</taxon>
        <taxon>Gammaproteobacteria</taxon>
        <taxon>Chromatiales</taxon>
        <taxon>Ectothiorhodospiraceae</taxon>
        <taxon>Thioalkalivibrio</taxon>
    </lineage>
</organism>
<protein>
    <submittedName>
        <fullName evidence="2">Uncharacterized protein</fullName>
    </submittedName>
</protein>
<feature type="signal peptide" evidence="1">
    <location>
        <begin position="1"/>
        <end position="18"/>
    </location>
</feature>
<keyword evidence="3" id="KW-1185">Reference proteome</keyword>
<evidence type="ECO:0000313" key="2">
    <source>
        <dbReference type="EMBL" id="AGA35295.1"/>
    </source>
</evidence>
<sequence>MPAVLVALMAVLPLSGLASEEPATTSLLIDDFQRDDGRSHLVTRWGDITDRVMGGRSDME</sequence>
<dbReference type="PATRIC" id="fig|1255043.3.peg.3697"/>